<organism evidence="1 2">
    <name type="scientific">Panagrolaimus davidi</name>
    <dbReference type="NCBI Taxonomy" id="227884"/>
    <lineage>
        <taxon>Eukaryota</taxon>
        <taxon>Metazoa</taxon>
        <taxon>Ecdysozoa</taxon>
        <taxon>Nematoda</taxon>
        <taxon>Chromadorea</taxon>
        <taxon>Rhabditida</taxon>
        <taxon>Tylenchina</taxon>
        <taxon>Panagrolaimomorpha</taxon>
        <taxon>Panagrolaimoidea</taxon>
        <taxon>Panagrolaimidae</taxon>
        <taxon>Panagrolaimus</taxon>
    </lineage>
</organism>
<dbReference type="AlphaFoldDB" id="A0A914PRI7"/>
<evidence type="ECO:0000313" key="2">
    <source>
        <dbReference type="WBParaSite" id="PDA_v2.g17447.t1"/>
    </source>
</evidence>
<reference evidence="2" key="1">
    <citation type="submission" date="2022-11" db="UniProtKB">
        <authorList>
            <consortium name="WormBaseParasite"/>
        </authorList>
    </citation>
    <scope>IDENTIFICATION</scope>
</reference>
<evidence type="ECO:0000313" key="1">
    <source>
        <dbReference type="Proteomes" id="UP000887578"/>
    </source>
</evidence>
<dbReference type="Proteomes" id="UP000887578">
    <property type="component" value="Unplaced"/>
</dbReference>
<name>A0A914PRI7_9BILA</name>
<sequence>MSLSTLQPQTSLLKFPGYYEFRASCSRQSFSLPESIVFYAAKNPSSMKLYQKLIQTCKYFFIKNPILTYHCLHFEENEWKTCVGGSCYRRQEQDREYRKINMNLNKLQSKLWIDYQLHISSSTSPMASSVASTMYNGCVESLELIRQHISFNDFLFFAPNVRLIFLEESQVVYQNGVEVPYEVIFANLPMVDLLYFQRANQFYDFSNTKCNQTKVVLAFTGTISEEYKEKLAKIVDEILDADSPRTYAPPFIGFIGQLPGKTQAMINLYNS</sequence>
<dbReference type="WBParaSite" id="PDA_v2.g17447.t1">
    <property type="protein sequence ID" value="PDA_v2.g17447.t1"/>
    <property type="gene ID" value="PDA_v2.g17447"/>
</dbReference>
<proteinExistence type="predicted"/>
<keyword evidence="1" id="KW-1185">Reference proteome</keyword>
<protein>
    <submittedName>
        <fullName evidence="2">Uncharacterized protein</fullName>
    </submittedName>
</protein>
<accession>A0A914PRI7</accession>